<evidence type="ECO:0000256" key="2">
    <source>
        <dbReference type="ARBA" id="ARBA00011322"/>
    </source>
</evidence>
<dbReference type="InterPro" id="IPR027417">
    <property type="entry name" value="P-loop_NTPase"/>
</dbReference>
<dbReference type="PANTHER" id="PTHR32114:SF2">
    <property type="entry name" value="ABC TRANSPORTER ABCH.3"/>
    <property type="match status" value="1"/>
</dbReference>
<dbReference type="RefSeq" id="WP_156329004.1">
    <property type="nucleotide sequence ID" value="NZ_CACRSW010000023.1"/>
</dbReference>
<dbReference type="SUPFAM" id="SSF52540">
    <property type="entry name" value="P-loop containing nucleoside triphosphate hydrolases"/>
    <property type="match status" value="1"/>
</dbReference>
<organism evidence="6">
    <name type="scientific">Anaerococcus vaginalis</name>
    <dbReference type="NCBI Taxonomy" id="33037"/>
    <lineage>
        <taxon>Bacteria</taxon>
        <taxon>Bacillati</taxon>
        <taxon>Bacillota</taxon>
        <taxon>Tissierellia</taxon>
        <taxon>Tissierellales</taxon>
        <taxon>Peptoniphilaceae</taxon>
        <taxon>Anaerococcus</taxon>
    </lineage>
</organism>
<evidence type="ECO:0000259" key="5">
    <source>
        <dbReference type="Pfam" id="PF13476"/>
    </source>
</evidence>
<accession>A0A6N2T113</accession>
<keyword evidence="4" id="KW-0175">Coiled coil</keyword>
<dbReference type="AlphaFoldDB" id="A0A6N2T113"/>
<comment type="subunit">
    <text evidence="2">Heterodimer of SbcC and SbcD.</text>
</comment>
<gene>
    <name evidence="6" type="primary">smc_1</name>
    <name evidence="6" type="ORF">AVLFYP127_00423</name>
</gene>
<comment type="similarity">
    <text evidence="1">Belongs to the SMC family. SbcC subfamily.</text>
</comment>
<proteinExistence type="inferred from homology"/>
<sequence>MEIIIKKLSFKNFKGFKEKEIDFEKDLTNISGDNATGKTTIFDGFSWLLWGKDSQNRKDYEIKPYQEDGETIHNVETIVEGVLSIDGKENVLKRVYKEVWKKKRGSNDSEFSGHTTDFYINEVPRKKKEYEDFISEIVSEDEFNLLSNPMYFNTIIDKKERRKILLSLVDDISPDDIFKINEDLKELDLENYTIDELKAMAKSTCKKINEKLIEIPARIDELNNTKTDEDFTELEKEKERIKAELEKIDKELAGARSASEILDEKYEKISELKKEAREIISGYEESKKERIQEYTNRNIEISGKIDASKYEIENAKVRTKIAKEEIKDEEDKIKKSKIKLEEMRKEWEEVAVSKCDDSFICPTCGQEFPEEKQEEIKKKFNLNKSKKLEELRKIGEKINEDINKYTKNIEENKAKIEQIEIDAKKIYEKKNSLEEEKEKNEELIEKEKELKLMILMPSEEKRKEEIEKEIEKIEEEIKNKGQNDNTELLSRKRALDEKLDDINSKVSLKGLNAELDKKIEEYEEEEKKLSCEFEEKQKILYLCDEYIRAYTELVSEKVNNLFTFVKFKLFDKQINGGIQETAEATYKGVPYGSLNNAAKINADLDIINALSKKFEKEIPIFVDNAESVNELVDVDSQLIRLVVSKYKNLRIEK</sequence>
<dbReference type="EMBL" id="CACRSW010000023">
    <property type="protein sequence ID" value="VYS99049.1"/>
    <property type="molecule type" value="Genomic_DNA"/>
</dbReference>
<reference evidence="6" key="1">
    <citation type="submission" date="2019-11" db="EMBL/GenBank/DDBJ databases">
        <authorList>
            <person name="Feng L."/>
        </authorList>
    </citation>
    <scope>NUCLEOTIDE SEQUENCE</scope>
    <source>
        <strain evidence="6">AvaginalisLFYP127</strain>
    </source>
</reference>
<dbReference type="GO" id="GO:0016887">
    <property type="term" value="F:ATP hydrolysis activity"/>
    <property type="evidence" value="ECO:0007669"/>
    <property type="project" value="InterPro"/>
</dbReference>
<evidence type="ECO:0000313" key="6">
    <source>
        <dbReference type="EMBL" id="VYS99049.1"/>
    </source>
</evidence>
<feature type="domain" description="Rad50/SbcC-type AAA" evidence="5">
    <location>
        <begin position="7"/>
        <end position="252"/>
    </location>
</feature>
<name>A0A6N2T113_9FIRM</name>
<dbReference type="Gene3D" id="3.40.50.300">
    <property type="entry name" value="P-loop containing nucleotide triphosphate hydrolases"/>
    <property type="match status" value="1"/>
</dbReference>
<feature type="coiled-coil region" evidence="4">
    <location>
        <begin position="388"/>
        <end position="539"/>
    </location>
</feature>
<feature type="coiled-coil region" evidence="4">
    <location>
        <begin position="224"/>
        <end position="346"/>
    </location>
</feature>
<protein>
    <recommendedName>
        <fullName evidence="3">Nuclease SbcCD subunit C</fullName>
    </recommendedName>
</protein>
<dbReference type="InterPro" id="IPR038729">
    <property type="entry name" value="Rad50/SbcC_AAA"/>
</dbReference>
<evidence type="ECO:0000256" key="4">
    <source>
        <dbReference type="SAM" id="Coils"/>
    </source>
</evidence>
<evidence type="ECO:0000256" key="1">
    <source>
        <dbReference type="ARBA" id="ARBA00006930"/>
    </source>
</evidence>
<dbReference type="GO" id="GO:0006302">
    <property type="term" value="P:double-strand break repair"/>
    <property type="evidence" value="ECO:0007669"/>
    <property type="project" value="InterPro"/>
</dbReference>
<evidence type="ECO:0000256" key="3">
    <source>
        <dbReference type="ARBA" id="ARBA00013368"/>
    </source>
</evidence>
<dbReference type="PANTHER" id="PTHR32114">
    <property type="entry name" value="ABC TRANSPORTER ABCH.3"/>
    <property type="match status" value="1"/>
</dbReference>
<dbReference type="Pfam" id="PF13476">
    <property type="entry name" value="AAA_23"/>
    <property type="match status" value="1"/>
</dbReference>